<feature type="transmembrane region" description="Helical" evidence="6">
    <location>
        <begin position="53"/>
        <end position="72"/>
    </location>
</feature>
<evidence type="ECO:0000256" key="3">
    <source>
        <dbReference type="ARBA" id="ARBA00022692"/>
    </source>
</evidence>
<dbReference type="Pfam" id="PF03073">
    <property type="entry name" value="TspO_MBR"/>
    <property type="match status" value="1"/>
</dbReference>
<evidence type="ECO:0000313" key="7">
    <source>
        <dbReference type="EMBL" id="SHI38212.1"/>
    </source>
</evidence>
<comment type="similarity">
    <text evidence="2">Belongs to the TspO/BZRP family.</text>
</comment>
<accession>A0A1M6AP19</accession>
<dbReference type="PANTHER" id="PTHR10057:SF0">
    <property type="entry name" value="TRANSLOCATOR PROTEIN"/>
    <property type="match status" value="1"/>
</dbReference>
<dbReference type="RefSeq" id="WP_073021981.1">
    <property type="nucleotide sequence ID" value="NZ_FQXU01000013.1"/>
</dbReference>
<evidence type="ECO:0000256" key="6">
    <source>
        <dbReference type="SAM" id="Phobius"/>
    </source>
</evidence>
<evidence type="ECO:0000256" key="2">
    <source>
        <dbReference type="ARBA" id="ARBA00007524"/>
    </source>
</evidence>
<feature type="transmembrane region" description="Helical" evidence="6">
    <location>
        <begin position="84"/>
        <end position="104"/>
    </location>
</feature>
<feature type="transmembrane region" description="Helical" evidence="6">
    <location>
        <begin position="141"/>
        <end position="163"/>
    </location>
</feature>
<dbReference type="AlphaFoldDB" id="A0A1M6AP19"/>
<reference evidence="7 8" key="1">
    <citation type="submission" date="2016-11" db="EMBL/GenBank/DDBJ databases">
        <authorList>
            <person name="Jaros S."/>
            <person name="Januszkiewicz K."/>
            <person name="Wedrychowicz H."/>
        </authorList>
    </citation>
    <scope>NUCLEOTIDE SEQUENCE [LARGE SCALE GENOMIC DNA]</scope>
    <source>
        <strain evidence="7 8">DSM 6191</strain>
    </source>
</reference>
<keyword evidence="5 6" id="KW-0472">Membrane</keyword>
<dbReference type="EMBL" id="FQXU01000013">
    <property type="protein sequence ID" value="SHI38212.1"/>
    <property type="molecule type" value="Genomic_DNA"/>
</dbReference>
<gene>
    <name evidence="7" type="ORF">SAMN02745941_03719</name>
</gene>
<dbReference type="PANTHER" id="PTHR10057">
    <property type="entry name" value="PERIPHERAL-TYPE BENZODIAZEPINE RECEPTOR"/>
    <property type="match status" value="1"/>
</dbReference>
<dbReference type="FunFam" id="1.20.1260.100:FF:000001">
    <property type="entry name" value="translocator protein 2"/>
    <property type="match status" value="1"/>
</dbReference>
<keyword evidence="4 6" id="KW-1133">Transmembrane helix</keyword>
<comment type="subcellular location">
    <subcellularLocation>
        <location evidence="1">Membrane</location>
        <topology evidence="1">Multi-pass membrane protein</topology>
    </subcellularLocation>
</comment>
<evidence type="ECO:0000256" key="4">
    <source>
        <dbReference type="ARBA" id="ARBA00022989"/>
    </source>
</evidence>
<feature type="transmembrane region" description="Helical" evidence="6">
    <location>
        <begin position="110"/>
        <end position="134"/>
    </location>
</feature>
<sequence length="166" mass="18967">MKNIFKVNGKFNLMDLLVSVAIPLGGGLLVGYLNKGSMGTYNSLEKPFFSPPSIVFPIVWPILYILMGIAAYRIRMLGKEGKNVASGLFTYYIQLLLNFLWPFIFFTFRLYGISFIELAILLIFIIITFIHFIMKDKVSGLLLVPYLVWTTYAGVLNFFIWLLNEA</sequence>
<dbReference type="Proteomes" id="UP000184241">
    <property type="component" value="Unassembled WGS sequence"/>
</dbReference>
<evidence type="ECO:0000256" key="1">
    <source>
        <dbReference type="ARBA" id="ARBA00004141"/>
    </source>
</evidence>
<protein>
    <submittedName>
        <fullName evidence="7">TspO and MBR related proteins</fullName>
    </submittedName>
</protein>
<evidence type="ECO:0000313" key="8">
    <source>
        <dbReference type="Proteomes" id="UP000184241"/>
    </source>
</evidence>
<proteinExistence type="inferred from homology"/>
<dbReference type="CDD" id="cd15904">
    <property type="entry name" value="TSPO_MBR"/>
    <property type="match status" value="1"/>
</dbReference>
<feature type="transmembrane region" description="Helical" evidence="6">
    <location>
        <begin position="12"/>
        <end position="33"/>
    </location>
</feature>
<keyword evidence="3 6" id="KW-0812">Transmembrane</keyword>
<dbReference type="InterPro" id="IPR038330">
    <property type="entry name" value="TspO/MBR-related_sf"/>
</dbReference>
<name>A0A1M6AP19_9CLOT</name>
<dbReference type="Gene3D" id="1.20.1260.100">
    <property type="entry name" value="TspO/MBR protein"/>
    <property type="match status" value="1"/>
</dbReference>
<organism evidence="7 8">
    <name type="scientific">Clostridium intestinale DSM 6191</name>
    <dbReference type="NCBI Taxonomy" id="1121320"/>
    <lineage>
        <taxon>Bacteria</taxon>
        <taxon>Bacillati</taxon>
        <taxon>Bacillota</taxon>
        <taxon>Clostridia</taxon>
        <taxon>Eubacteriales</taxon>
        <taxon>Clostridiaceae</taxon>
        <taxon>Clostridium</taxon>
    </lineage>
</organism>
<dbReference type="PIRSF" id="PIRSF005859">
    <property type="entry name" value="PBR"/>
    <property type="match status" value="1"/>
</dbReference>
<dbReference type="InterPro" id="IPR004307">
    <property type="entry name" value="TspO_MBR"/>
</dbReference>
<evidence type="ECO:0000256" key="5">
    <source>
        <dbReference type="ARBA" id="ARBA00023136"/>
    </source>
</evidence>
<dbReference type="GO" id="GO:0016020">
    <property type="term" value="C:membrane"/>
    <property type="evidence" value="ECO:0007669"/>
    <property type="project" value="UniProtKB-SubCell"/>
</dbReference>
<dbReference type="GO" id="GO:0033013">
    <property type="term" value="P:tetrapyrrole metabolic process"/>
    <property type="evidence" value="ECO:0007669"/>
    <property type="project" value="UniProtKB-ARBA"/>
</dbReference>